<keyword evidence="1 5" id="KW-0963">Cytoplasm</keyword>
<dbReference type="HAMAP" id="MF_00651">
    <property type="entry name" value="Nuclease_YqgF"/>
    <property type="match status" value="1"/>
</dbReference>
<sequence>MRYLGIDFGEKRVGIAISDEDGKIAFPSVVLTNDKDLLKNIVDLCMKNTVEVVVMGESKNYQGQINDIMWKIDGFKKQLETIGFKVVFEPEFMTSIQASQITGENEMIDASAAAIILQSYLDKTQPPRSSE</sequence>
<dbReference type="GO" id="GO:0005737">
    <property type="term" value="C:cytoplasm"/>
    <property type="evidence" value="ECO:0007669"/>
    <property type="project" value="UniProtKB-SubCell"/>
</dbReference>
<comment type="function">
    <text evidence="5">Could be a nuclease involved in processing of the 5'-end of pre-16S rRNA.</text>
</comment>
<comment type="similarity">
    <text evidence="5">Belongs to the YqgF HJR family.</text>
</comment>
<dbReference type="SUPFAM" id="SSF53098">
    <property type="entry name" value="Ribonuclease H-like"/>
    <property type="match status" value="1"/>
</dbReference>
<protein>
    <recommendedName>
        <fullName evidence="5">Putative pre-16S rRNA nuclease</fullName>
        <ecNumber evidence="5">3.1.-.-</ecNumber>
    </recommendedName>
</protein>
<dbReference type="PANTHER" id="PTHR33317:SF4">
    <property type="entry name" value="POLYNUCLEOTIDYL TRANSFERASE, RIBONUCLEASE H-LIKE SUPERFAMILY PROTEIN"/>
    <property type="match status" value="1"/>
</dbReference>
<dbReference type="CDD" id="cd16964">
    <property type="entry name" value="YqgF"/>
    <property type="match status" value="1"/>
</dbReference>
<dbReference type="Proteomes" id="UP000176965">
    <property type="component" value="Unassembled WGS sequence"/>
</dbReference>
<dbReference type="Gene3D" id="3.30.420.140">
    <property type="entry name" value="YqgF/RNase H-like domain"/>
    <property type="match status" value="1"/>
</dbReference>
<dbReference type="PANTHER" id="PTHR33317">
    <property type="entry name" value="POLYNUCLEOTIDYL TRANSFERASE, RIBONUCLEASE H-LIKE SUPERFAMILY PROTEIN"/>
    <property type="match status" value="1"/>
</dbReference>
<dbReference type="SMART" id="SM00732">
    <property type="entry name" value="YqgFc"/>
    <property type="match status" value="1"/>
</dbReference>
<dbReference type="GO" id="GO:0004518">
    <property type="term" value="F:nuclease activity"/>
    <property type="evidence" value="ECO:0007669"/>
    <property type="project" value="UniProtKB-KW"/>
</dbReference>
<dbReference type="EMBL" id="MHSQ01000030">
    <property type="protein sequence ID" value="OHA46450.1"/>
    <property type="molecule type" value="Genomic_DNA"/>
</dbReference>
<reference evidence="7 8" key="1">
    <citation type="journal article" date="2016" name="Nat. Commun.">
        <title>Thousands of microbial genomes shed light on interconnected biogeochemical processes in an aquifer system.</title>
        <authorList>
            <person name="Anantharaman K."/>
            <person name="Brown C.T."/>
            <person name="Hug L.A."/>
            <person name="Sharon I."/>
            <person name="Castelle C.J."/>
            <person name="Probst A.J."/>
            <person name="Thomas B.C."/>
            <person name="Singh A."/>
            <person name="Wilkins M.J."/>
            <person name="Karaoz U."/>
            <person name="Brodie E.L."/>
            <person name="Williams K.H."/>
            <person name="Hubbard S.S."/>
            <person name="Banfield J.F."/>
        </authorList>
    </citation>
    <scope>NUCLEOTIDE SEQUENCE [LARGE SCALE GENOMIC DNA]</scope>
</reference>
<proteinExistence type="inferred from homology"/>
<dbReference type="InterPro" id="IPR037027">
    <property type="entry name" value="YqgF/RNaseH-like_dom_sf"/>
</dbReference>
<dbReference type="InterPro" id="IPR005227">
    <property type="entry name" value="YqgF"/>
</dbReference>
<dbReference type="EC" id="3.1.-.-" evidence="5"/>
<dbReference type="InterPro" id="IPR006641">
    <property type="entry name" value="YqgF/RNaseH-like_dom"/>
</dbReference>
<dbReference type="GO" id="GO:0000967">
    <property type="term" value="P:rRNA 5'-end processing"/>
    <property type="evidence" value="ECO:0007669"/>
    <property type="project" value="UniProtKB-UniRule"/>
</dbReference>
<evidence type="ECO:0000256" key="1">
    <source>
        <dbReference type="ARBA" id="ARBA00022490"/>
    </source>
</evidence>
<comment type="caution">
    <text evidence="7">The sequence shown here is derived from an EMBL/GenBank/DDBJ whole genome shotgun (WGS) entry which is preliminary data.</text>
</comment>
<dbReference type="NCBIfam" id="TIGR00250">
    <property type="entry name" value="RNAse_H_YqgF"/>
    <property type="match status" value="1"/>
</dbReference>
<accession>A0A1G2PDN1</accession>
<dbReference type="AlphaFoldDB" id="A0A1G2PDN1"/>
<keyword evidence="3 5" id="KW-0540">Nuclease</keyword>
<dbReference type="GO" id="GO:0016788">
    <property type="term" value="F:hydrolase activity, acting on ester bonds"/>
    <property type="evidence" value="ECO:0007669"/>
    <property type="project" value="UniProtKB-UniRule"/>
</dbReference>
<gene>
    <name evidence="7" type="ORF">A2541_00580</name>
</gene>
<comment type="subcellular location">
    <subcellularLocation>
        <location evidence="5">Cytoplasm</location>
    </subcellularLocation>
</comment>
<name>A0A1G2PDN1_9BACT</name>
<dbReference type="InterPro" id="IPR012337">
    <property type="entry name" value="RNaseH-like_sf"/>
</dbReference>
<evidence type="ECO:0000256" key="3">
    <source>
        <dbReference type="ARBA" id="ARBA00022722"/>
    </source>
</evidence>
<evidence type="ECO:0000259" key="6">
    <source>
        <dbReference type="SMART" id="SM00732"/>
    </source>
</evidence>
<evidence type="ECO:0000313" key="8">
    <source>
        <dbReference type="Proteomes" id="UP000176965"/>
    </source>
</evidence>
<keyword evidence="4 5" id="KW-0378">Hydrolase</keyword>
<organism evidence="7 8">
    <name type="scientific">Candidatus Taylorbacteria bacterium RIFOXYD2_FULL_36_9</name>
    <dbReference type="NCBI Taxonomy" id="1802338"/>
    <lineage>
        <taxon>Bacteria</taxon>
        <taxon>Candidatus Tayloriibacteriota</taxon>
    </lineage>
</organism>
<feature type="domain" description="YqgF/RNase H-like" evidence="6">
    <location>
        <begin position="1"/>
        <end position="98"/>
    </location>
</feature>
<dbReference type="Pfam" id="PF03652">
    <property type="entry name" value="RuvX"/>
    <property type="match status" value="1"/>
</dbReference>
<dbReference type="STRING" id="1802338.A2541_00580"/>
<evidence type="ECO:0000256" key="4">
    <source>
        <dbReference type="ARBA" id="ARBA00022801"/>
    </source>
</evidence>
<evidence type="ECO:0000256" key="2">
    <source>
        <dbReference type="ARBA" id="ARBA00022517"/>
    </source>
</evidence>
<evidence type="ECO:0000256" key="5">
    <source>
        <dbReference type="HAMAP-Rule" id="MF_00651"/>
    </source>
</evidence>
<evidence type="ECO:0000313" key="7">
    <source>
        <dbReference type="EMBL" id="OHA46450.1"/>
    </source>
</evidence>
<keyword evidence="2 5" id="KW-0690">Ribosome biogenesis</keyword>